<name>A0AAJ1AHS9_9BACT</name>
<dbReference type="EMBL" id="JAIOIU010000073">
    <property type="protein sequence ID" value="MBZ0159709.1"/>
    <property type="molecule type" value="Genomic_DNA"/>
</dbReference>
<dbReference type="AlphaFoldDB" id="A0AAJ1AHS9"/>
<protein>
    <submittedName>
        <fullName evidence="1">Uncharacterized protein</fullName>
    </submittedName>
</protein>
<evidence type="ECO:0000313" key="1">
    <source>
        <dbReference type="EMBL" id="MBZ0159709.1"/>
    </source>
</evidence>
<reference evidence="1 2" key="1">
    <citation type="journal article" date="2021" name="bioRxiv">
        <title>Unraveling nitrogen, sulfur and carbon metabolic pathways and microbial community transcriptional responses to substrate deprivation and toxicity stresses in a bioreactor mimicking anoxic brackish coastal sediment conditions.</title>
        <authorList>
            <person name="Martins P.D."/>
            <person name="Echeveste M.J."/>
            <person name="Arshad A."/>
            <person name="Kurth J."/>
            <person name="Ouboter H."/>
            <person name="Jetten M.S.M."/>
            <person name="Welte C.U."/>
        </authorList>
    </citation>
    <scope>NUCLEOTIDE SEQUENCE [LARGE SCALE GENOMIC DNA]</scope>
    <source>
        <strain evidence="1">MAG_38</strain>
    </source>
</reference>
<accession>A0AAJ1AHS9</accession>
<comment type="caution">
    <text evidence="1">The sequence shown here is derived from an EMBL/GenBank/DDBJ whole genome shotgun (WGS) entry which is preliminary data.</text>
</comment>
<gene>
    <name evidence="1" type="ORF">K8G79_06205</name>
</gene>
<dbReference type="Proteomes" id="UP001197609">
    <property type="component" value="Unassembled WGS sequence"/>
</dbReference>
<evidence type="ECO:0000313" key="2">
    <source>
        <dbReference type="Proteomes" id="UP001197609"/>
    </source>
</evidence>
<sequence length="105" mass="10834">MQAQITPWGSSKAIGITFTDKPVIAFGGLALFVAFARRIGLAPTLAEALSFVLTFQPFAPGLEVSGSCFTGGSGLARGGSSSSGRNWRSVPTPVAERWCGFPAAV</sequence>
<proteinExistence type="predicted"/>
<organism evidence="1 2">
    <name type="scientific">Candidatus Methylomirabilis tolerans</name>
    <dbReference type="NCBI Taxonomy" id="3123416"/>
    <lineage>
        <taxon>Bacteria</taxon>
        <taxon>Candidatus Methylomirabilota</taxon>
        <taxon>Candidatus Methylomirabilia</taxon>
        <taxon>Candidatus Methylomirabilales</taxon>
        <taxon>Candidatus Methylomirabilaceae</taxon>
        <taxon>Candidatus Methylomirabilis</taxon>
    </lineage>
</organism>